<name>A0A9P8MH77_9HYPO</name>
<accession>A0A9P8MH77</accession>
<dbReference type="Proteomes" id="UP000764110">
    <property type="component" value="Unassembled WGS sequence"/>
</dbReference>
<dbReference type="AlphaFoldDB" id="A0A9P8MH77"/>
<keyword evidence="2" id="KW-1185">Reference proteome</keyword>
<evidence type="ECO:0000313" key="2">
    <source>
        <dbReference type="Proteomes" id="UP000764110"/>
    </source>
</evidence>
<organism evidence="1 2">
    <name type="scientific">Metarhizium humberi</name>
    <dbReference type="NCBI Taxonomy" id="2596975"/>
    <lineage>
        <taxon>Eukaryota</taxon>
        <taxon>Fungi</taxon>
        <taxon>Dikarya</taxon>
        <taxon>Ascomycota</taxon>
        <taxon>Pezizomycotina</taxon>
        <taxon>Sordariomycetes</taxon>
        <taxon>Hypocreomycetidae</taxon>
        <taxon>Hypocreales</taxon>
        <taxon>Clavicipitaceae</taxon>
        <taxon>Metarhizium</taxon>
    </lineage>
</organism>
<proteinExistence type="predicted"/>
<sequence>MAVIRPRRPILTSRRTSAKSTNARVAMHLILAGATGLVGSSVLSHKPVPVTVTHNTQNPHINIIIIHDFERIARSPTEHLGGFMTHMAVGSLDDKLQGAGVFKLATSYSKGARRVVAALPGRAWDVGCKRDCECPVAENRRYHGTLLV</sequence>
<comment type="caution">
    <text evidence="1">The sequence shown here is derived from an EMBL/GenBank/DDBJ whole genome shotgun (WGS) entry which is preliminary data.</text>
</comment>
<protein>
    <submittedName>
        <fullName evidence="1">Uncharacterized protein</fullName>
    </submittedName>
</protein>
<evidence type="ECO:0000313" key="1">
    <source>
        <dbReference type="EMBL" id="KAH0599817.1"/>
    </source>
</evidence>
<dbReference type="EMBL" id="JACEFI010000003">
    <property type="protein sequence ID" value="KAH0599817.1"/>
    <property type="molecule type" value="Genomic_DNA"/>
</dbReference>
<gene>
    <name evidence="1" type="ORF">MHUMG1_02607</name>
</gene>
<reference evidence="1 2" key="1">
    <citation type="submission" date="2020-07" db="EMBL/GenBank/DDBJ databases">
        <title>Metarhizium humberi genome.</title>
        <authorList>
            <person name="Lysoe E."/>
        </authorList>
    </citation>
    <scope>NUCLEOTIDE SEQUENCE [LARGE SCALE GENOMIC DNA]</scope>
    <source>
        <strain evidence="1 2">ESALQ1638</strain>
    </source>
</reference>